<dbReference type="RefSeq" id="WP_039290557.1">
    <property type="nucleotide sequence ID" value="NZ_CP009458.1"/>
</dbReference>
<reference evidence="1 2" key="1">
    <citation type="submission" date="2014-09" db="EMBL/GenBank/DDBJ databases">
        <authorList>
            <person name="Chan K.-G."/>
        </authorList>
    </citation>
    <scope>NUCLEOTIDE SEQUENCE [LARGE SCALE GENOMIC DNA]</scope>
    <source>
        <strain evidence="1 2">M006</strain>
    </source>
</reference>
<protein>
    <submittedName>
        <fullName evidence="1">Uncharacterized protein</fullName>
    </submittedName>
</protein>
<name>A0AAN0S3X4_9ENTR</name>
<dbReference type="KEGG" id="cem:LH23_09660"/>
<organism evidence="1 2">
    <name type="scientific">Cedecea neteri</name>
    <dbReference type="NCBI Taxonomy" id="158822"/>
    <lineage>
        <taxon>Bacteria</taxon>
        <taxon>Pseudomonadati</taxon>
        <taxon>Pseudomonadota</taxon>
        <taxon>Gammaproteobacteria</taxon>
        <taxon>Enterobacterales</taxon>
        <taxon>Enterobacteriaceae</taxon>
        <taxon>Cedecea</taxon>
    </lineage>
</organism>
<evidence type="ECO:0000313" key="1">
    <source>
        <dbReference type="EMBL" id="AIR60916.1"/>
    </source>
</evidence>
<dbReference type="EMBL" id="CP009458">
    <property type="protein sequence ID" value="AIR60916.1"/>
    <property type="molecule type" value="Genomic_DNA"/>
</dbReference>
<sequence>MTSLYEMMQLSDYDSMVNREFTYKGKSVGQLKGFCDLDNQYLVFITETGQKKIRWDMNDGNGRSQLNPLMHHYKLVE</sequence>
<dbReference type="AlphaFoldDB" id="A0AAN0S3X4"/>
<dbReference type="Proteomes" id="UP000029516">
    <property type="component" value="Chromosome"/>
</dbReference>
<gene>
    <name evidence="1" type="ORF">LH23_09660</name>
</gene>
<proteinExistence type="predicted"/>
<evidence type="ECO:0000313" key="2">
    <source>
        <dbReference type="Proteomes" id="UP000029516"/>
    </source>
</evidence>
<accession>A0AAN0S3X4</accession>